<evidence type="ECO:0000256" key="1">
    <source>
        <dbReference type="SAM" id="MobiDB-lite"/>
    </source>
</evidence>
<proteinExistence type="predicted"/>
<reference evidence="2 3" key="1">
    <citation type="journal article" date="2016" name="Sci. Rep.">
        <title>Metabolic traits of an uncultured archaeal lineage -MSBL1- from brine pools of the Red Sea.</title>
        <authorList>
            <person name="Mwirichia R."/>
            <person name="Alam I."/>
            <person name="Rashid M."/>
            <person name="Vinu M."/>
            <person name="Ba-Alawi W."/>
            <person name="Anthony Kamau A."/>
            <person name="Kamanda Ngugi D."/>
            <person name="Goker M."/>
            <person name="Klenk H.P."/>
            <person name="Bajic V."/>
            <person name="Stingl U."/>
        </authorList>
    </citation>
    <scope>NUCLEOTIDE SEQUENCE [LARGE SCALE GENOMIC DNA]</scope>
    <source>
        <strain evidence="2">SCGC-AAA382N08</strain>
    </source>
</reference>
<feature type="compositionally biased region" description="Acidic residues" evidence="1">
    <location>
        <begin position="55"/>
        <end position="65"/>
    </location>
</feature>
<name>A0A133VQS2_9EURY</name>
<sequence length="778" mass="91761">MDELDSKKGEAISKLKKLARKYDVDEDTLQRHIDEIESGDISGEPIHKKEKKEEPEEEEEGEEKELEEKDKEWKKALKKLEKIVGEENVAKDRGGKEGERWSDARERNYTMGDVKRVKQLKKNITDTFSIFIEAHNNYVLHPDIWISETKNRWEIYGNALSETQSDLGLLPKGSKSITRKTWKGALSKVDDLTDKLDEYYSTGADKWEVQRNIKKYKSFKKGEKGTEFYEYVKVQPKKYSRKRLYWRIEHIIQTKTLKDIKVFTSDTATLRNKIRDIDREIPVDEVEFDDILYGETANKNFMVGNYDKDLISYHSGDFSVFVTLQGSKRYRVEAERNSKKISDIETKKFDKDKLLKNRKEAIDYAKKVMSKINKKYIEPPKEKEKKKKKKEEKKRQKIKKKWDNRDIVKRFKKIFNAKGGEHMGIYSYMSEDDVILLVPEANKQETTLESYPKTYVDYLVPSSTSGLYGNYRGTKVRVPDEHLQKLKRIEKDGYKIYITSKQYPVKIEPKDKNKNYYYILAPRVTEETFEQGNKIEIQKKYLKNIGVNKRDIDEYYEVLNRASEKRKIKLLDNINDHTRVTVVPRIGRDISGYEETLKKMDWRGLEPFMRAWDEGWTFRYSNGILSANDRDRTIAFVEKVKKKKIKPLLDAYDIEGEAFTNLYNTIQNRGKEIREIRTDDKLTKSNISNNTVKFVIYGDGKEGEVLLSGDFVYEMVKKYYKTYRGNKIKKLNMYYIKPTEDKELGRIAFERGNTYCVIAPRESPRGEVKAEIETYLKT</sequence>
<feature type="compositionally biased region" description="Basic residues" evidence="1">
    <location>
        <begin position="384"/>
        <end position="400"/>
    </location>
</feature>
<keyword evidence="3" id="KW-1185">Reference proteome</keyword>
<gene>
    <name evidence="2" type="ORF">AKJ56_00400</name>
</gene>
<dbReference type="Proteomes" id="UP000070175">
    <property type="component" value="Unassembled WGS sequence"/>
</dbReference>
<organism evidence="2 3">
    <name type="scientific">candidate division MSBL1 archaeon SCGC-AAA382N08</name>
    <dbReference type="NCBI Taxonomy" id="1698285"/>
    <lineage>
        <taxon>Archaea</taxon>
        <taxon>Methanobacteriati</taxon>
        <taxon>Methanobacteriota</taxon>
        <taxon>candidate division MSBL1</taxon>
    </lineage>
</organism>
<feature type="region of interest" description="Disordered" evidence="1">
    <location>
        <begin position="380"/>
        <end position="400"/>
    </location>
</feature>
<feature type="compositionally biased region" description="Basic and acidic residues" evidence="1">
    <location>
        <begin position="45"/>
        <end position="54"/>
    </location>
</feature>
<protein>
    <submittedName>
        <fullName evidence="2">Uncharacterized protein</fullName>
    </submittedName>
</protein>
<dbReference type="EMBL" id="LHYJ01000003">
    <property type="protein sequence ID" value="KXB08761.1"/>
    <property type="molecule type" value="Genomic_DNA"/>
</dbReference>
<comment type="caution">
    <text evidence="2">The sequence shown here is derived from an EMBL/GenBank/DDBJ whole genome shotgun (WGS) entry which is preliminary data.</text>
</comment>
<accession>A0A133VQS2</accession>
<evidence type="ECO:0000313" key="2">
    <source>
        <dbReference type="EMBL" id="KXB08761.1"/>
    </source>
</evidence>
<feature type="region of interest" description="Disordered" evidence="1">
    <location>
        <begin position="27"/>
        <end position="70"/>
    </location>
</feature>
<dbReference type="AlphaFoldDB" id="A0A133VQS2"/>
<evidence type="ECO:0000313" key="3">
    <source>
        <dbReference type="Proteomes" id="UP000070175"/>
    </source>
</evidence>